<evidence type="ECO:0000313" key="2">
    <source>
        <dbReference type="Proteomes" id="UP001153269"/>
    </source>
</evidence>
<accession>A0A9N7VBS4</accession>
<name>A0A9N7VBS4_PLEPL</name>
<dbReference type="EMBL" id="CADEAL010003959">
    <property type="protein sequence ID" value="CAB1447941.1"/>
    <property type="molecule type" value="Genomic_DNA"/>
</dbReference>
<organism evidence="1 2">
    <name type="scientific">Pleuronectes platessa</name>
    <name type="common">European plaice</name>
    <dbReference type="NCBI Taxonomy" id="8262"/>
    <lineage>
        <taxon>Eukaryota</taxon>
        <taxon>Metazoa</taxon>
        <taxon>Chordata</taxon>
        <taxon>Craniata</taxon>
        <taxon>Vertebrata</taxon>
        <taxon>Euteleostomi</taxon>
        <taxon>Actinopterygii</taxon>
        <taxon>Neopterygii</taxon>
        <taxon>Teleostei</taxon>
        <taxon>Neoteleostei</taxon>
        <taxon>Acanthomorphata</taxon>
        <taxon>Carangaria</taxon>
        <taxon>Pleuronectiformes</taxon>
        <taxon>Pleuronectoidei</taxon>
        <taxon>Pleuronectidae</taxon>
        <taxon>Pleuronectes</taxon>
    </lineage>
</organism>
<evidence type="ECO:0000313" key="1">
    <source>
        <dbReference type="EMBL" id="CAB1447941.1"/>
    </source>
</evidence>
<dbReference type="AlphaFoldDB" id="A0A9N7VBS4"/>
<protein>
    <submittedName>
        <fullName evidence="1">Uncharacterized protein</fullName>
    </submittedName>
</protein>
<gene>
    <name evidence="1" type="ORF">PLEPLA_LOCUS35608</name>
</gene>
<sequence>MCVRREGWGCVFVENTQSVGSASTLQKSLSVTVHRFLLKQAGKVGARWFLVSDRDDSGSSCSEQTCLFQVDDRMTMKEPELLCRDVLLGEIFSSCAALWKLLV</sequence>
<reference evidence="1" key="1">
    <citation type="submission" date="2020-03" db="EMBL/GenBank/DDBJ databases">
        <authorList>
            <person name="Weist P."/>
        </authorList>
    </citation>
    <scope>NUCLEOTIDE SEQUENCE</scope>
</reference>
<proteinExistence type="predicted"/>
<comment type="caution">
    <text evidence="1">The sequence shown here is derived from an EMBL/GenBank/DDBJ whole genome shotgun (WGS) entry which is preliminary data.</text>
</comment>
<dbReference type="Proteomes" id="UP001153269">
    <property type="component" value="Unassembled WGS sequence"/>
</dbReference>
<keyword evidence="2" id="KW-1185">Reference proteome</keyword>